<dbReference type="AlphaFoldDB" id="A0AA38LR09"/>
<dbReference type="EMBL" id="JAKWFO010000014">
    <property type="protein sequence ID" value="KAI9632233.1"/>
    <property type="molecule type" value="Genomic_DNA"/>
</dbReference>
<gene>
    <name evidence="1" type="ORF">MKK02DRAFT_30101</name>
</gene>
<dbReference type="Proteomes" id="UP001164286">
    <property type="component" value="Unassembled WGS sequence"/>
</dbReference>
<evidence type="ECO:0000313" key="1">
    <source>
        <dbReference type="EMBL" id="KAI9632233.1"/>
    </source>
</evidence>
<protein>
    <submittedName>
        <fullName evidence="1">Uncharacterized protein</fullName>
    </submittedName>
</protein>
<reference evidence="1" key="1">
    <citation type="journal article" date="2022" name="G3 (Bethesda)">
        <title>High quality genome of the basidiomycete yeast Dioszegia hungarica PDD-24b-2 isolated from cloud water.</title>
        <authorList>
            <person name="Jarrige D."/>
            <person name="Haridas S."/>
            <person name="Bleykasten-Grosshans C."/>
            <person name="Joly M."/>
            <person name="Nadalig T."/>
            <person name="Sancelme M."/>
            <person name="Vuilleumier S."/>
            <person name="Grigoriev I.V."/>
            <person name="Amato P."/>
            <person name="Bringel F."/>
        </authorList>
    </citation>
    <scope>NUCLEOTIDE SEQUENCE</scope>
    <source>
        <strain evidence="1">PDD-24b-2</strain>
    </source>
</reference>
<keyword evidence="2" id="KW-1185">Reference proteome</keyword>
<name>A0AA38LR09_9TREE</name>
<organism evidence="1 2">
    <name type="scientific">Dioszegia hungarica</name>
    <dbReference type="NCBI Taxonomy" id="4972"/>
    <lineage>
        <taxon>Eukaryota</taxon>
        <taxon>Fungi</taxon>
        <taxon>Dikarya</taxon>
        <taxon>Basidiomycota</taxon>
        <taxon>Agaricomycotina</taxon>
        <taxon>Tremellomycetes</taxon>
        <taxon>Tremellales</taxon>
        <taxon>Bulleribasidiaceae</taxon>
        <taxon>Dioszegia</taxon>
    </lineage>
</organism>
<accession>A0AA38LR09</accession>
<comment type="caution">
    <text evidence="1">The sequence shown here is derived from an EMBL/GenBank/DDBJ whole genome shotgun (WGS) entry which is preliminary data.</text>
</comment>
<sequence length="607" mass="66688">MANAPAAAGAFPWILPQTTYGRFLVGCMGGAAILCPLFTPAIAPFLAASFTGVTVQGLAATTGAQGLLTLTGGIWAVTERPGRIAMATHSRVTDYIDALANGTGSEQNSYSDIRAAAGLRPLPYIIDINRIRLTSNKQQKRDLGRRRVPPEFRKSLAIREDWKSVVHTFGLPKDTLSFTYKRPHDDTRPVKFTILRAVGTGDIGSAADWTFTSVLHEEGPTGTKGTRELFSASQTEGAWTMYVVEADLGHTAKYRSDMSICKALAGTAGTPSLGSCAAGVVGLDDQPSGSLTFVLPPGNAQLASGSPPSAQDAFDLQPNMFFIHHLALCRWIPEQSADTRAKDHEPYRTGQQKLDKRQTYLPGGPVWHWISRAHLSLICLDLFGATNPISDWDEKNGDEVQPTWIKEENSLRHSWDLGQPKSIPQDMYVAAHRHSQWIDFHCDFYAPAGKYKLEIRMNTPERETWASRWNIPEILHSSIHDLTGVQWLYGQATDYESWHPTQGGKQKWLISLGRGKVDTSKGDIYPISPADSVGMTEVTRDSVGNERLNEFHIIRPPSPLEVGEGVLQRMSMFVGTNEDQGGAQGILRAPFIFGGVRLLPVEVRDQD</sequence>
<evidence type="ECO:0000313" key="2">
    <source>
        <dbReference type="Proteomes" id="UP001164286"/>
    </source>
</evidence>
<proteinExistence type="predicted"/>
<dbReference type="GeneID" id="77727176"/>
<dbReference type="RefSeq" id="XP_052942010.1">
    <property type="nucleotide sequence ID" value="XM_053087971.1"/>
</dbReference>